<keyword evidence="3" id="KW-1185">Reference proteome</keyword>
<organism evidence="2 3">
    <name type="scientific">Salinicoccus sesuvii</name>
    <dbReference type="NCBI Taxonomy" id="868281"/>
    <lineage>
        <taxon>Bacteria</taxon>
        <taxon>Bacillati</taxon>
        <taxon>Bacillota</taxon>
        <taxon>Bacilli</taxon>
        <taxon>Bacillales</taxon>
        <taxon>Staphylococcaceae</taxon>
        <taxon>Salinicoccus</taxon>
    </lineage>
</organism>
<name>A0ABV7N193_9STAP</name>
<sequence>MYRLLFAIFIAALLAACSSVDRETHDMYTEIPDISITLDTSGISEKKESQPVFIEIRDGEKTIDGAEIDLEVWRAVEGASTSENYPVSQREDGVYITNIETDVPGLYFAKANISAGDLKAVPTAYFIVGELDSQEHALLEEILPNNEDHESGHH</sequence>
<protein>
    <recommendedName>
        <fullName evidence="4">YtkA-like domain-containing protein</fullName>
    </recommendedName>
</protein>
<feature type="chain" id="PRO_5045848699" description="YtkA-like domain-containing protein" evidence="1">
    <location>
        <begin position="23"/>
        <end position="154"/>
    </location>
</feature>
<dbReference type="Proteomes" id="UP001595637">
    <property type="component" value="Unassembled WGS sequence"/>
</dbReference>
<evidence type="ECO:0008006" key="4">
    <source>
        <dbReference type="Google" id="ProtNLM"/>
    </source>
</evidence>
<feature type="signal peptide" evidence="1">
    <location>
        <begin position="1"/>
        <end position="22"/>
    </location>
</feature>
<dbReference type="EMBL" id="JBHRVQ010000001">
    <property type="protein sequence ID" value="MFC3387347.1"/>
    <property type="molecule type" value="Genomic_DNA"/>
</dbReference>
<dbReference type="RefSeq" id="WP_380651104.1">
    <property type="nucleotide sequence ID" value="NZ_JBHRVQ010000001.1"/>
</dbReference>
<dbReference type="PROSITE" id="PS51257">
    <property type="entry name" value="PROKAR_LIPOPROTEIN"/>
    <property type="match status" value="1"/>
</dbReference>
<gene>
    <name evidence="2" type="ORF">ACFOEO_01885</name>
</gene>
<evidence type="ECO:0000313" key="3">
    <source>
        <dbReference type="Proteomes" id="UP001595637"/>
    </source>
</evidence>
<keyword evidence="1" id="KW-0732">Signal</keyword>
<comment type="caution">
    <text evidence="2">The sequence shown here is derived from an EMBL/GenBank/DDBJ whole genome shotgun (WGS) entry which is preliminary data.</text>
</comment>
<evidence type="ECO:0000256" key="1">
    <source>
        <dbReference type="SAM" id="SignalP"/>
    </source>
</evidence>
<proteinExistence type="predicted"/>
<reference evidence="3" key="1">
    <citation type="journal article" date="2019" name="Int. J. Syst. Evol. Microbiol.">
        <title>The Global Catalogue of Microorganisms (GCM) 10K type strain sequencing project: providing services to taxonomists for standard genome sequencing and annotation.</title>
        <authorList>
            <consortium name="The Broad Institute Genomics Platform"/>
            <consortium name="The Broad Institute Genome Sequencing Center for Infectious Disease"/>
            <person name="Wu L."/>
            <person name="Ma J."/>
        </authorList>
    </citation>
    <scope>NUCLEOTIDE SEQUENCE [LARGE SCALE GENOMIC DNA]</scope>
    <source>
        <strain evidence="3">CCM 7756</strain>
    </source>
</reference>
<accession>A0ABV7N193</accession>
<evidence type="ECO:0000313" key="2">
    <source>
        <dbReference type="EMBL" id="MFC3387347.1"/>
    </source>
</evidence>